<dbReference type="Proteomes" id="UP000198565">
    <property type="component" value="Unassembled WGS sequence"/>
</dbReference>
<keyword evidence="2" id="KW-1185">Reference proteome</keyword>
<reference evidence="2" key="1">
    <citation type="submission" date="2016-10" db="EMBL/GenBank/DDBJ databases">
        <authorList>
            <person name="Varghese N."/>
            <person name="Submissions S."/>
        </authorList>
    </citation>
    <scope>NUCLEOTIDE SEQUENCE [LARGE SCALE GENOMIC DNA]</scope>
    <source>
        <strain evidence="2">CGMCC 1.4250</strain>
    </source>
</reference>
<dbReference type="RefSeq" id="WP_175495276.1">
    <property type="nucleotide sequence ID" value="NZ_FOTR01000001.1"/>
</dbReference>
<dbReference type="STRING" id="334253.SAMN04487943_101327"/>
<name>A0A1I4HB51_9BACI</name>
<protein>
    <submittedName>
        <fullName evidence="1">Uncharacterized protein</fullName>
    </submittedName>
</protein>
<organism evidence="1 2">
    <name type="scientific">Gracilibacillus orientalis</name>
    <dbReference type="NCBI Taxonomy" id="334253"/>
    <lineage>
        <taxon>Bacteria</taxon>
        <taxon>Bacillati</taxon>
        <taxon>Bacillota</taxon>
        <taxon>Bacilli</taxon>
        <taxon>Bacillales</taxon>
        <taxon>Bacillaceae</taxon>
        <taxon>Gracilibacillus</taxon>
    </lineage>
</organism>
<gene>
    <name evidence="1" type="ORF">SAMN04487943_101327</name>
</gene>
<proteinExistence type="predicted"/>
<dbReference type="AlphaFoldDB" id="A0A1I4HB51"/>
<evidence type="ECO:0000313" key="2">
    <source>
        <dbReference type="Proteomes" id="UP000198565"/>
    </source>
</evidence>
<evidence type="ECO:0000313" key="1">
    <source>
        <dbReference type="EMBL" id="SFL39385.1"/>
    </source>
</evidence>
<accession>A0A1I4HB51</accession>
<dbReference type="EMBL" id="FOTR01000001">
    <property type="protein sequence ID" value="SFL39385.1"/>
    <property type="molecule type" value="Genomic_DNA"/>
</dbReference>
<sequence length="53" mass="6376">MKLGKTYYMYLSWAKQRGIPTSEFYSRVKYRGWKVEDAAKLPPGSRKPRYKEE</sequence>